<keyword evidence="9 16" id="KW-0460">Magnesium</keyword>
<feature type="binding site" evidence="14">
    <location>
        <position position="468"/>
    </location>
    <ligand>
        <name>substrate</name>
    </ligand>
</feature>
<dbReference type="Proteomes" id="UP000632498">
    <property type="component" value="Unassembled WGS sequence"/>
</dbReference>
<evidence type="ECO:0000259" key="19">
    <source>
        <dbReference type="SMART" id="SM00861"/>
    </source>
</evidence>
<comment type="subunit">
    <text evidence="4 18">Homodimer.</text>
</comment>
<comment type="similarity">
    <text evidence="3 18">Belongs to the transketolase family.</text>
</comment>
<dbReference type="FunFam" id="3.40.50.970:FF:000004">
    <property type="entry name" value="Transketolase"/>
    <property type="match status" value="1"/>
</dbReference>
<evidence type="ECO:0000256" key="6">
    <source>
        <dbReference type="ARBA" id="ARBA00022679"/>
    </source>
</evidence>
<feature type="binding site" evidence="14">
    <location>
        <position position="456"/>
    </location>
    <ligand>
        <name>substrate</name>
    </ligand>
</feature>
<dbReference type="SUPFAM" id="SSF52518">
    <property type="entry name" value="Thiamin diphosphate-binding fold (THDP-binding)"/>
    <property type="match status" value="2"/>
</dbReference>
<dbReference type="SMART" id="SM00861">
    <property type="entry name" value="Transket_pyr"/>
    <property type="match status" value="1"/>
</dbReference>
<feature type="binding site" evidence="14">
    <location>
        <position position="379"/>
    </location>
    <ligand>
        <name>substrate</name>
    </ligand>
</feature>
<sequence>MTSHKDMANAIRFLSADAVQKAKSGHPGMPMGMADVATVLFTKYMNFDPKQPKWADRDRFVLSAGHGSMLMYSYLYLTGYEDMTIEEVRNFRQLGAKTAGHPEYGHATGIETTTGPLGQGITTAVGMAIAEKLQNARYGDEVVNHFTYVIAGDGCLMEGISHEAISTAGHLNLNKLIVFWDDNEITIDGNLGVAASDNQLKRFEASGWDAQAIDGHNPDEIAAAIEKAQKSGKPSLIACKTKIGKGAPTLEGSHKTHGAPLGDDEIAQMRKDLGWDAAPFEIPSDILKAWREAGARGVATREAWQERFNELDLDAQETFVRTNDGGLPENWIDSANAYKKQLCEDAPKKATRQASQMALNALCEMIPEMLGGSADLTGSNLTKADSQKSVTTDDFSGNYMHYGIREFGMAAFMNGIALHGGFVPYGGTFLVFADYMRAAMRLSALMEQRVIYVLTHDSIGLGEDGPTHQPVETVASLRAMPNTNVFRPADAVETLECWMLALQSEKTPSVLALSRQGLPAVRTEYSEENKSAKGAYVLREADGLRKATIIATGSEVEIAMQARDVLQSDGIPTAVVSMPCWELFEKQDDAYKHDTLGDGVRVAVEAGLQMGWDRYIGQNGAFIGMTGFGASAPADKLYEHFGITSEAVVQAVKERV</sequence>
<organism evidence="20 21">
    <name type="scientific">Terasakiella brassicae</name>
    <dbReference type="NCBI Taxonomy" id="1634917"/>
    <lineage>
        <taxon>Bacteria</taxon>
        <taxon>Pseudomonadati</taxon>
        <taxon>Pseudomonadota</taxon>
        <taxon>Alphaproteobacteria</taxon>
        <taxon>Rhodospirillales</taxon>
        <taxon>Terasakiellaceae</taxon>
        <taxon>Terasakiella</taxon>
    </lineage>
</organism>
<feature type="binding site" evidence="15">
    <location>
        <begin position="115"/>
        <end position="117"/>
    </location>
    <ligand>
        <name>thiamine diphosphate</name>
        <dbReference type="ChEBI" id="CHEBI:58937"/>
    </ligand>
</feature>
<dbReference type="PROSITE" id="PS00802">
    <property type="entry name" value="TRANSKETOLASE_2"/>
    <property type="match status" value="1"/>
</dbReference>
<feature type="site" description="Important for catalytic activity" evidence="17">
    <location>
        <position position="257"/>
    </location>
</feature>
<dbReference type="InterPro" id="IPR020826">
    <property type="entry name" value="Transketolase_BS"/>
</dbReference>
<evidence type="ECO:0000256" key="17">
    <source>
        <dbReference type="PIRSR" id="PIRSR605478-5"/>
    </source>
</evidence>
<evidence type="ECO:0000256" key="4">
    <source>
        <dbReference type="ARBA" id="ARBA00011738"/>
    </source>
</evidence>
<evidence type="ECO:0000256" key="11">
    <source>
        <dbReference type="ARBA" id="ARBA00049473"/>
    </source>
</evidence>
<dbReference type="FunFam" id="3.40.50.970:FF:000003">
    <property type="entry name" value="Transketolase"/>
    <property type="match status" value="1"/>
</dbReference>
<comment type="catalytic activity">
    <reaction evidence="11 18">
        <text>D-sedoheptulose 7-phosphate + D-glyceraldehyde 3-phosphate = aldehydo-D-ribose 5-phosphate + D-xylulose 5-phosphate</text>
        <dbReference type="Rhea" id="RHEA:10508"/>
        <dbReference type="ChEBI" id="CHEBI:57483"/>
        <dbReference type="ChEBI" id="CHEBI:57737"/>
        <dbReference type="ChEBI" id="CHEBI:58273"/>
        <dbReference type="ChEBI" id="CHEBI:59776"/>
        <dbReference type="EC" id="2.2.1.1"/>
    </reaction>
</comment>
<feature type="binding site" evidence="16">
    <location>
        <position position="183"/>
    </location>
    <ligand>
        <name>Mg(2+)</name>
        <dbReference type="ChEBI" id="CHEBI:18420"/>
    </ligand>
</feature>
<dbReference type="SUPFAM" id="SSF52922">
    <property type="entry name" value="TK C-terminal domain-like"/>
    <property type="match status" value="1"/>
</dbReference>
<keyword evidence="8 18" id="KW-0106">Calcium</keyword>
<comment type="cofactor">
    <cofactor evidence="15">
        <name>thiamine diphosphate</name>
        <dbReference type="ChEBI" id="CHEBI:58937"/>
    </cofactor>
    <text evidence="15">Binds 1 thiamine pyrophosphate per subunit. During the reaction, the substrate forms a covalent intermediate with the cofactor.</text>
</comment>
<evidence type="ECO:0000256" key="7">
    <source>
        <dbReference type="ARBA" id="ARBA00022723"/>
    </source>
</evidence>
<dbReference type="GO" id="GO:0046872">
    <property type="term" value="F:metal ion binding"/>
    <property type="evidence" value="ECO:0007669"/>
    <property type="project" value="UniProtKB-KW"/>
</dbReference>
<feature type="domain" description="Transketolase-like pyrimidine-binding" evidence="19">
    <location>
        <begin position="349"/>
        <end position="521"/>
    </location>
</feature>
<evidence type="ECO:0000256" key="16">
    <source>
        <dbReference type="PIRSR" id="PIRSR605478-4"/>
    </source>
</evidence>
<evidence type="ECO:0000313" key="20">
    <source>
        <dbReference type="EMBL" id="GGF67124.1"/>
    </source>
</evidence>
<proteinExistence type="inferred from homology"/>
<dbReference type="AlphaFoldDB" id="A0A917C2M4"/>
<comment type="cofactor">
    <cofactor evidence="18">
        <name>Mg(2+)</name>
        <dbReference type="ChEBI" id="CHEBI:18420"/>
    </cofactor>
    <cofactor evidence="18">
        <name>Ca(2+)</name>
        <dbReference type="ChEBI" id="CHEBI:29108"/>
    </cofactor>
    <cofactor evidence="18">
        <name>Mn(2+)</name>
        <dbReference type="ChEBI" id="CHEBI:29035"/>
    </cofactor>
    <cofactor evidence="18">
        <name>Co(2+)</name>
        <dbReference type="ChEBI" id="CHEBI:48828"/>
    </cofactor>
    <text evidence="18">Binds 1 Mg(2+) ion per subunit. Can also utilize other divalent metal cations, such as Ca(2+), Mn(2+) and Co(2+).</text>
</comment>
<dbReference type="InterPro" id="IPR005478">
    <property type="entry name" value="Transketolase_bac-like"/>
</dbReference>
<evidence type="ECO:0000256" key="13">
    <source>
        <dbReference type="PIRSR" id="PIRSR605478-1"/>
    </source>
</evidence>
<dbReference type="CDD" id="cd02012">
    <property type="entry name" value="TPP_TK"/>
    <property type="match status" value="1"/>
</dbReference>
<dbReference type="RefSeq" id="WP_188664796.1">
    <property type="nucleotide sequence ID" value="NZ_BMHV01000014.1"/>
</dbReference>
<dbReference type="Gene3D" id="3.40.50.920">
    <property type="match status" value="1"/>
</dbReference>
<comment type="function">
    <text evidence="18">Catalyzes the transfer of a two-carbon ketol group from a ketose donor to an aldose acceptor, via a covalent intermediate with the cofactor thiamine pyrophosphate.</text>
</comment>
<comment type="cofactor">
    <cofactor evidence="1">
        <name>Ca(2+)</name>
        <dbReference type="ChEBI" id="CHEBI:29108"/>
    </cofactor>
</comment>
<evidence type="ECO:0000313" key="21">
    <source>
        <dbReference type="Proteomes" id="UP000632498"/>
    </source>
</evidence>
<protein>
    <recommendedName>
        <fullName evidence="5 12">Transketolase</fullName>
        <ecNumber evidence="5 12">2.2.1.1</ecNumber>
    </recommendedName>
</protein>
<dbReference type="GO" id="GO:0005829">
    <property type="term" value="C:cytosol"/>
    <property type="evidence" value="ECO:0007669"/>
    <property type="project" value="TreeGrafter"/>
</dbReference>
<dbReference type="InterPro" id="IPR005475">
    <property type="entry name" value="Transketolase-like_Pyr-bd"/>
</dbReference>
<reference evidence="20" key="2">
    <citation type="submission" date="2020-09" db="EMBL/GenBank/DDBJ databases">
        <authorList>
            <person name="Sun Q."/>
            <person name="Zhou Y."/>
        </authorList>
    </citation>
    <scope>NUCLEOTIDE SEQUENCE</scope>
    <source>
        <strain evidence="20">CGMCC 1.15254</strain>
    </source>
</reference>
<comment type="caution">
    <text evidence="20">The sequence shown here is derived from an EMBL/GenBank/DDBJ whole genome shotgun (WGS) entry which is preliminary data.</text>
</comment>
<feature type="binding site" evidence="15">
    <location>
        <position position="154"/>
    </location>
    <ligand>
        <name>thiamine diphosphate</name>
        <dbReference type="ChEBI" id="CHEBI:58937"/>
    </ligand>
</feature>
<dbReference type="GO" id="GO:0009052">
    <property type="term" value="P:pentose-phosphate shunt, non-oxidative branch"/>
    <property type="evidence" value="ECO:0007669"/>
    <property type="project" value="UniProtKB-ARBA"/>
</dbReference>
<evidence type="ECO:0000256" key="18">
    <source>
        <dbReference type="RuleBase" id="RU004996"/>
    </source>
</evidence>
<dbReference type="EC" id="2.2.1.1" evidence="5 12"/>
<feature type="binding site" evidence="14">
    <location>
        <position position="257"/>
    </location>
    <ligand>
        <name>substrate</name>
    </ligand>
</feature>
<feature type="binding site" evidence="15">
    <location>
        <position position="432"/>
    </location>
    <ligand>
        <name>thiamine diphosphate</name>
        <dbReference type="ChEBI" id="CHEBI:58937"/>
    </ligand>
</feature>
<evidence type="ECO:0000256" key="14">
    <source>
        <dbReference type="PIRSR" id="PIRSR605478-2"/>
    </source>
</evidence>
<evidence type="ECO:0000256" key="8">
    <source>
        <dbReference type="ARBA" id="ARBA00022837"/>
    </source>
</evidence>
<evidence type="ECO:0000256" key="1">
    <source>
        <dbReference type="ARBA" id="ARBA00001913"/>
    </source>
</evidence>
<dbReference type="InterPro" id="IPR055152">
    <property type="entry name" value="Transketolase-like_C_2"/>
</dbReference>
<accession>A0A917C2M4</accession>
<feature type="binding site" evidence="14">
    <location>
        <position position="352"/>
    </location>
    <ligand>
        <name>substrate</name>
    </ligand>
</feature>
<evidence type="ECO:0000256" key="12">
    <source>
        <dbReference type="NCBIfam" id="TIGR00232"/>
    </source>
</evidence>
<feature type="binding site" evidence="16">
    <location>
        <position position="185"/>
    </location>
    <ligand>
        <name>Mg(2+)</name>
        <dbReference type="ChEBI" id="CHEBI:18420"/>
    </ligand>
</feature>
<dbReference type="CDD" id="cd07033">
    <property type="entry name" value="TPP_PYR_DXS_TK_like"/>
    <property type="match status" value="1"/>
</dbReference>
<feature type="active site" description="Proton donor" evidence="13">
    <location>
        <position position="406"/>
    </location>
</feature>
<feature type="binding site" evidence="14">
    <location>
        <position position="464"/>
    </location>
    <ligand>
        <name>substrate</name>
    </ligand>
</feature>
<gene>
    <name evidence="20" type="ORF">GCM10011332_21520</name>
</gene>
<dbReference type="FunFam" id="3.40.50.920:FF:000003">
    <property type="entry name" value="Transketolase"/>
    <property type="match status" value="1"/>
</dbReference>
<keyword evidence="10 15" id="KW-0786">Thiamine pyrophosphate</keyword>
<dbReference type="Pfam" id="PF22613">
    <property type="entry name" value="Transketolase_C_1"/>
    <property type="match status" value="1"/>
</dbReference>
<dbReference type="InterPro" id="IPR049557">
    <property type="entry name" value="Transketolase_CS"/>
</dbReference>
<feature type="site" description="Important for catalytic activity" evidence="17">
    <location>
        <position position="26"/>
    </location>
</feature>
<dbReference type="InterPro" id="IPR033247">
    <property type="entry name" value="Transketolase_fam"/>
</dbReference>
<feature type="binding site" evidence="15">
    <location>
        <position position="66"/>
    </location>
    <ligand>
        <name>thiamine diphosphate</name>
        <dbReference type="ChEBI" id="CHEBI:58937"/>
    </ligand>
</feature>
<dbReference type="PANTHER" id="PTHR43522">
    <property type="entry name" value="TRANSKETOLASE"/>
    <property type="match status" value="1"/>
</dbReference>
<feature type="binding site" evidence="15">
    <location>
        <position position="183"/>
    </location>
    <ligand>
        <name>thiamine diphosphate</name>
        <dbReference type="ChEBI" id="CHEBI:58937"/>
    </ligand>
</feature>
<keyword evidence="6 18" id="KW-0808">Transferase</keyword>
<dbReference type="PANTHER" id="PTHR43522:SF2">
    <property type="entry name" value="TRANSKETOLASE 1-RELATED"/>
    <property type="match status" value="1"/>
</dbReference>
<evidence type="ECO:0000256" key="5">
    <source>
        <dbReference type="ARBA" id="ARBA00013152"/>
    </source>
</evidence>
<evidence type="ECO:0000256" key="3">
    <source>
        <dbReference type="ARBA" id="ARBA00007131"/>
    </source>
</evidence>
<evidence type="ECO:0000256" key="10">
    <source>
        <dbReference type="ARBA" id="ARBA00023052"/>
    </source>
</evidence>
<comment type="cofactor">
    <cofactor evidence="16">
        <name>Mg(2+)</name>
        <dbReference type="ChEBI" id="CHEBI:18420"/>
    </cofactor>
    <text evidence="16">Binds 1 Mg(2+) ion per subunit. Can also utilize other divalent metal cations, such as Ca(2+), Mn(2+) and Co(2+).</text>
</comment>
<evidence type="ECO:0000256" key="2">
    <source>
        <dbReference type="ARBA" id="ARBA00001941"/>
    </source>
</evidence>
<dbReference type="Pfam" id="PF00456">
    <property type="entry name" value="Transketolase_N"/>
    <property type="match status" value="1"/>
</dbReference>
<feature type="binding site" evidence="14">
    <location>
        <position position="26"/>
    </location>
    <ligand>
        <name>substrate</name>
    </ligand>
</feature>
<keyword evidence="7 16" id="KW-0479">Metal-binding</keyword>
<dbReference type="NCBIfam" id="TIGR00232">
    <property type="entry name" value="tktlase_bact"/>
    <property type="match status" value="1"/>
</dbReference>
<dbReference type="InterPro" id="IPR009014">
    <property type="entry name" value="Transketo_C/PFOR_II"/>
</dbReference>
<dbReference type="InterPro" id="IPR029061">
    <property type="entry name" value="THDP-binding"/>
</dbReference>
<feature type="binding site" evidence="15">
    <location>
        <position position="257"/>
    </location>
    <ligand>
        <name>thiamine diphosphate</name>
        <dbReference type="ChEBI" id="CHEBI:58937"/>
    </ligand>
</feature>
<dbReference type="PROSITE" id="PS00801">
    <property type="entry name" value="TRANSKETOLASE_1"/>
    <property type="match status" value="1"/>
</dbReference>
<dbReference type="Pfam" id="PF02779">
    <property type="entry name" value="Transket_pyr"/>
    <property type="match status" value="1"/>
</dbReference>
<comment type="cofactor">
    <cofactor evidence="2">
        <name>Co(2+)</name>
        <dbReference type="ChEBI" id="CHEBI:48828"/>
    </cofactor>
</comment>
<reference evidence="20" key="1">
    <citation type="journal article" date="2014" name="Int. J. Syst. Evol. Microbiol.">
        <title>Complete genome sequence of Corynebacterium casei LMG S-19264T (=DSM 44701T), isolated from a smear-ripened cheese.</title>
        <authorList>
            <consortium name="US DOE Joint Genome Institute (JGI-PGF)"/>
            <person name="Walter F."/>
            <person name="Albersmeier A."/>
            <person name="Kalinowski J."/>
            <person name="Ruckert C."/>
        </authorList>
    </citation>
    <scope>NUCLEOTIDE SEQUENCE</scope>
    <source>
        <strain evidence="20">CGMCC 1.15254</strain>
    </source>
</reference>
<name>A0A917C2M4_9PROT</name>
<feature type="binding site" evidence="16">
    <location>
        <position position="153"/>
    </location>
    <ligand>
        <name>Mg(2+)</name>
        <dbReference type="ChEBI" id="CHEBI:18420"/>
    </ligand>
</feature>
<dbReference type="InterPro" id="IPR005474">
    <property type="entry name" value="Transketolase_N"/>
</dbReference>
<dbReference type="GO" id="GO:0004802">
    <property type="term" value="F:transketolase activity"/>
    <property type="evidence" value="ECO:0007669"/>
    <property type="project" value="UniProtKB-UniRule"/>
</dbReference>
<dbReference type="EMBL" id="BMHV01000014">
    <property type="protein sequence ID" value="GGF67124.1"/>
    <property type="molecule type" value="Genomic_DNA"/>
</dbReference>
<evidence type="ECO:0000256" key="9">
    <source>
        <dbReference type="ARBA" id="ARBA00022842"/>
    </source>
</evidence>
<dbReference type="Gene3D" id="3.40.50.970">
    <property type="match status" value="2"/>
</dbReference>
<keyword evidence="21" id="KW-1185">Reference proteome</keyword>
<feature type="binding site" evidence="14">
    <location>
        <position position="515"/>
    </location>
    <ligand>
        <name>substrate</name>
    </ligand>
</feature>
<evidence type="ECO:0000256" key="15">
    <source>
        <dbReference type="PIRSR" id="PIRSR605478-3"/>
    </source>
</evidence>